<protein>
    <submittedName>
        <fullName evidence="2">AP2 domain-containing protein</fullName>
    </submittedName>
</protein>
<dbReference type="InterPro" id="IPR036955">
    <property type="entry name" value="AP2/ERF_dom_sf"/>
</dbReference>
<dbReference type="SUPFAM" id="SSF54060">
    <property type="entry name" value="His-Me finger endonucleases"/>
    <property type="match status" value="1"/>
</dbReference>
<dbReference type="InterPro" id="IPR003615">
    <property type="entry name" value="HNH_nuc"/>
</dbReference>
<dbReference type="SUPFAM" id="SSF54171">
    <property type="entry name" value="DNA-binding domain"/>
    <property type="match status" value="1"/>
</dbReference>
<dbReference type="AlphaFoldDB" id="A0A3D9XRM5"/>
<dbReference type="GO" id="GO:0003700">
    <property type="term" value="F:DNA-binding transcription factor activity"/>
    <property type="evidence" value="ECO:0007669"/>
    <property type="project" value="InterPro"/>
</dbReference>
<dbReference type="GO" id="GO:0003677">
    <property type="term" value="F:DNA binding"/>
    <property type="evidence" value="ECO:0007669"/>
    <property type="project" value="InterPro"/>
</dbReference>
<dbReference type="Gene3D" id="3.90.75.20">
    <property type="match status" value="1"/>
</dbReference>
<dbReference type="Gene3D" id="3.30.730.10">
    <property type="entry name" value="AP2/ERF domain"/>
    <property type="match status" value="1"/>
</dbReference>
<evidence type="ECO:0000259" key="1">
    <source>
        <dbReference type="Pfam" id="PF13392"/>
    </source>
</evidence>
<dbReference type="InterPro" id="IPR044925">
    <property type="entry name" value="His-Me_finger_sf"/>
</dbReference>
<accession>A0A3D9XRM5</accession>
<dbReference type="InterPro" id="IPR016177">
    <property type="entry name" value="DNA-bd_dom_sf"/>
</dbReference>
<gene>
    <name evidence="2" type="ORF">BDD41_0821</name>
</gene>
<dbReference type="Pfam" id="PF13392">
    <property type="entry name" value="HNH_3"/>
    <property type="match status" value="1"/>
</dbReference>
<reference evidence="2 3" key="1">
    <citation type="submission" date="2018-08" db="EMBL/GenBank/DDBJ databases">
        <title>Genomic Encyclopedia of Archaeal and Bacterial Type Strains, Phase II (KMG-II): from individual species to whole genera.</title>
        <authorList>
            <person name="Goeker M."/>
        </authorList>
    </citation>
    <scope>NUCLEOTIDE SEQUENCE [LARGE SCALE GENOMIC DNA]</scope>
    <source>
        <strain evidence="2 3">DSM 17099</strain>
    </source>
</reference>
<dbReference type="Proteomes" id="UP000256941">
    <property type="component" value="Unassembled WGS sequence"/>
</dbReference>
<name>A0A3D9XRM5_PARVE</name>
<sequence>MKSYFTKGGQEITPEILRELIDYDPKTGVMLWKARDAKWFRKENHCKAWNTRRAGKPAGDDSPVHGYRRVVVLWKILLQHRVAWCIHYGYWPTGIIDHINGNKLDNRINNLRITDMAGNAHNLAMSKKNKSGISGVYQTRGKWVAQIGINNKKISLGTFATLEEAAAARGAAEKVLGYHENHGRRRSAEHIGEVRS</sequence>
<dbReference type="EMBL" id="QTUJ01000001">
    <property type="protein sequence ID" value="REF72351.1"/>
    <property type="molecule type" value="Genomic_DNA"/>
</dbReference>
<evidence type="ECO:0000313" key="3">
    <source>
        <dbReference type="Proteomes" id="UP000256941"/>
    </source>
</evidence>
<comment type="caution">
    <text evidence="2">The sequence shown here is derived from an EMBL/GenBank/DDBJ whole genome shotgun (WGS) entry which is preliminary data.</text>
</comment>
<proteinExistence type="predicted"/>
<organism evidence="2 3">
    <name type="scientific">Paracoccus versutus</name>
    <name type="common">Thiobacillus versutus</name>
    <dbReference type="NCBI Taxonomy" id="34007"/>
    <lineage>
        <taxon>Bacteria</taxon>
        <taxon>Pseudomonadati</taxon>
        <taxon>Pseudomonadota</taxon>
        <taxon>Alphaproteobacteria</taxon>
        <taxon>Rhodobacterales</taxon>
        <taxon>Paracoccaceae</taxon>
        <taxon>Paracoccus</taxon>
    </lineage>
</organism>
<feature type="domain" description="HNH nuclease" evidence="1">
    <location>
        <begin position="80"/>
        <end position="119"/>
    </location>
</feature>
<evidence type="ECO:0000313" key="2">
    <source>
        <dbReference type="EMBL" id="REF72351.1"/>
    </source>
</evidence>